<dbReference type="SUPFAM" id="SSF52980">
    <property type="entry name" value="Restriction endonuclease-like"/>
    <property type="match status" value="1"/>
</dbReference>
<dbReference type="RefSeq" id="WP_307433651.1">
    <property type="nucleotide sequence ID" value="NZ_JAUSVK010000001.1"/>
</dbReference>
<name>A0ABU0FLF1_9HYPH</name>
<dbReference type="EMBL" id="JAUSVK010000001">
    <property type="protein sequence ID" value="MDQ0395192.1"/>
    <property type="molecule type" value="Genomic_DNA"/>
</dbReference>
<gene>
    <name evidence="2" type="ORF">J3R73_004984</name>
</gene>
<dbReference type="InterPro" id="IPR011856">
    <property type="entry name" value="tRNA_endonuc-like_dom_sf"/>
</dbReference>
<evidence type="ECO:0000313" key="2">
    <source>
        <dbReference type="EMBL" id="MDQ0395192.1"/>
    </source>
</evidence>
<comment type="caution">
    <text evidence="2">The sequence shown here is derived from an EMBL/GenBank/DDBJ whole genome shotgun (WGS) entry which is preliminary data.</text>
</comment>
<evidence type="ECO:0000313" key="3">
    <source>
        <dbReference type="Proteomes" id="UP001237448"/>
    </source>
</evidence>
<protein>
    <submittedName>
        <fullName evidence="2">Holliday junction resolvase</fullName>
    </submittedName>
</protein>
<accession>A0ABU0FLF1</accession>
<dbReference type="InterPro" id="IPR011335">
    <property type="entry name" value="Restrct_endonuc-II-like"/>
</dbReference>
<proteinExistence type="predicted"/>
<comment type="catalytic activity">
    <reaction evidence="1">
        <text>Endonucleolytic cleavage at a junction such as a reciprocal single-stranded crossover between two homologous DNA duplexes (Holliday junction).</text>
        <dbReference type="EC" id="3.1.21.10"/>
    </reaction>
</comment>
<reference evidence="2 3" key="1">
    <citation type="submission" date="2023-07" db="EMBL/GenBank/DDBJ databases">
        <title>Genomic Encyclopedia of Type Strains, Phase IV (KMG-IV): sequencing the most valuable type-strain genomes for metagenomic binning, comparative biology and taxonomic classification.</title>
        <authorList>
            <person name="Goeker M."/>
        </authorList>
    </citation>
    <scope>NUCLEOTIDE SEQUENCE [LARGE SCALE GENOMIC DNA]</scope>
    <source>
        <strain evidence="2 3">DSM 5896</strain>
    </source>
</reference>
<dbReference type="InterPro" id="IPR002732">
    <property type="entry name" value="Hjc"/>
</dbReference>
<sequence length="120" mass="12809">MSGGRASRDKGNRVERALVRQLQEAGFAAERVPLSGSAGGSYIGDITVPLLGVDRTVEAKARADGFRELYRWLEGRDMLVVKADRREPLVIVPLRLALAIGAAAENGKKAGSPRGTRGPL</sequence>
<evidence type="ECO:0000256" key="1">
    <source>
        <dbReference type="ARBA" id="ARBA00029354"/>
    </source>
</evidence>
<dbReference type="Pfam" id="PF01870">
    <property type="entry name" value="Hjc"/>
    <property type="match status" value="1"/>
</dbReference>
<dbReference type="Proteomes" id="UP001237448">
    <property type="component" value="Unassembled WGS sequence"/>
</dbReference>
<dbReference type="Gene3D" id="3.40.1350.10">
    <property type="match status" value="1"/>
</dbReference>
<organism evidence="2 3">
    <name type="scientific">Labrys monachus</name>
    <dbReference type="NCBI Taxonomy" id="217067"/>
    <lineage>
        <taxon>Bacteria</taxon>
        <taxon>Pseudomonadati</taxon>
        <taxon>Pseudomonadota</taxon>
        <taxon>Alphaproteobacteria</taxon>
        <taxon>Hyphomicrobiales</taxon>
        <taxon>Xanthobacteraceae</taxon>
        <taxon>Labrys</taxon>
    </lineage>
</organism>
<keyword evidence="3" id="KW-1185">Reference proteome</keyword>